<comment type="caution">
    <text evidence="2">The sequence shown here is derived from an EMBL/GenBank/DDBJ whole genome shotgun (WGS) entry which is preliminary data.</text>
</comment>
<feature type="domain" description="Dinitrogenase iron-molybdenum cofactor biosynthesis" evidence="1">
    <location>
        <begin position="14"/>
        <end position="103"/>
    </location>
</feature>
<dbReference type="Gene3D" id="3.30.420.130">
    <property type="entry name" value="Dinitrogenase iron-molybdenum cofactor biosynthesis domain"/>
    <property type="match status" value="1"/>
</dbReference>
<dbReference type="InterPro" id="IPR003731">
    <property type="entry name" value="Di-Nase_FeMo-co_biosynth"/>
</dbReference>
<protein>
    <submittedName>
        <fullName evidence="2">NifB/NifX family molybdenum-iron cluster-binding protein</fullName>
    </submittedName>
</protein>
<dbReference type="PANTHER" id="PTHR42983">
    <property type="entry name" value="DINITROGENASE IRON-MOLYBDENUM COFACTOR PROTEIN-RELATED"/>
    <property type="match status" value="1"/>
</dbReference>
<dbReference type="SUPFAM" id="SSF53146">
    <property type="entry name" value="Nitrogenase accessory factor-like"/>
    <property type="match status" value="1"/>
</dbReference>
<reference evidence="2 3" key="1">
    <citation type="submission" date="2020-08" db="EMBL/GenBank/DDBJ databases">
        <title>Bridging the membrane lipid divide: bacteria of the FCB group superphylum have the potential to synthesize archaeal ether lipids.</title>
        <authorList>
            <person name="Villanueva L."/>
            <person name="Von Meijenfeldt F.A.B."/>
            <person name="Westbye A.B."/>
            <person name="Yadav S."/>
            <person name="Hopmans E.C."/>
            <person name="Dutilh B.E."/>
            <person name="Sinninghe Damste J.S."/>
        </authorList>
    </citation>
    <scope>NUCLEOTIDE SEQUENCE [LARGE SCALE GENOMIC DNA]</scope>
    <source>
        <strain evidence="2">NIOZ-UU30</strain>
    </source>
</reference>
<dbReference type="EMBL" id="JACNJH010000116">
    <property type="protein sequence ID" value="MBC8360981.1"/>
    <property type="molecule type" value="Genomic_DNA"/>
</dbReference>
<dbReference type="AlphaFoldDB" id="A0A8J6TM34"/>
<evidence type="ECO:0000259" key="1">
    <source>
        <dbReference type="Pfam" id="PF02579"/>
    </source>
</evidence>
<name>A0A8J6TM34_9BACT</name>
<proteinExistence type="predicted"/>
<accession>A0A8J6TM34</accession>
<evidence type="ECO:0000313" key="3">
    <source>
        <dbReference type="Proteomes" id="UP000603434"/>
    </source>
</evidence>
<dbReference type="CDD" id="cd00851">
    <property type="entry name" value="MTH1175"/>
    <property type="match status" value="1"/>
</dbReference>
<dbReference type="InterPro" id="IPR033913">
    <property type="entry name" value="MTH1175_dom"/>
</dbReference>
<evidence type="ECO:0000313" key="2">
    <source>
        <dbReference type="EMBL" id="MBC8360981.1"/>
    </source>
</evidence>
<dbReference type="PANTHER" id="PTHR42983:SF1">
    <property type="entry name" value="IRON-MOLYBDENUM PROTEIN"/>
    <property type="match status" value="1"/>
</dbReference>
<dbReference type="InterPro" id="IPR036105">
    <property type="entry name" value="DiNase_FeMo-co_biosyn_sf"/>
</dbReference>
<gene>
    <name evidence="2" type="ORF">H8E23_06260</name>
</gene>
<sequence>MKIAITSTGAELMSDMDPRFGRAAYFIIVNPDTLEYEVVENKKSLNLAQGAGIQAGQTIIEHKADTLITGHCGPKAFKVLEKAGIQILLGAKGRVIDAVQQFNNGELKTAGEANVEGHWI</sequence>
<dbReference type="Pfam" id="PF02579">
    <property type="entry name" value="Nitro_FeMo-Co"/>
    <property type="match status" value="1"/>
</dbReference>
<dbReference type="Proteomes" id="UP000603434">
    <property type="component" value="Unassembled WGS sequence"/>
</dbReference>
<organism evidence="2 3">
    <name type="scientific">Candidatus Desulfatibia profunda</name>
    <dbReference type="NCBI Taxonomy" id="2841695"/>
    <lineage>
        <taxon>Bacteria</taxon>
        <taxon>Pseudomonadati</taxon>
        <taxon>Thermodesulfobacteriota</taxon>
        <taxon>Desulfobacteria</taxon>
        <taxon>Desulfobacterales</taxon>
        <taxon>Desulfobacterales incertae sedis</taxon>
        <taxon>Candidatus Desulfatibia</taxon>
    </lineage>
</organism>